<evidence type="ECO:0000256" key="1">
    <source>
        <dbReference type="SAM" id="MobiDB-lite"/>
    </source>
</evidence>
<proteinExistence type="predicted"/>
<name>K2BAN7_9BACT</name>
<sequence length="171" mass="19561">MKKTIKFFTYSLVLVLWLFVSNQNGLFSFSTATFASENTVKNHNKFTILEENSSAQEEKEKPKQEENSSGAIAENKQEKAKLVKNLNTLLVEAYKIKIDQILDNLKENIKENSVENQIKALTMVLIPVNSKIKIIETKSDISPNRKEILILVLKHIKNNLDSEINNLLENK</sequence>
<evidence type="ECO:0000313" key="2">
    <source>
        <dbReference type="EMBL" id="EKD65798.1"/>
    </source>
</evidence>
<dbReference type="AlphaFoldDB" id="K2BAN7"/>
<dbReference type="EMBL" id="AMFJ01021671">
    <property type="protein sequence ID" value="EKD65798.1"/>
    <property type="molecule type" value="Genomic_DNA"/>
</dbReference>
<protein>
    <submittedName>
        <fullName evidence="2">Uncharacterized protein</fullName>
    </submittedName>
</protein>
<comment type="caution">
    <text evidence="2">The sequence shown here is derived from an EMBL/GenBank/DDBJ whole genome shotgun (WGS) entry which is preliminary data.</text>
</comment>
<gene>
    <name evidence="2" type="ORF">ACD_49C00085G0013</name>
</gene>
<feature type="compositionally biased region" description="Basic and acidic residues" evidence="1">
    <location>
        <begin position="56"/>
        <end position="66"/>
    </location>
</feature>
<feature type="region of interest" description="Disordered" evidence="1">
    <location>
        <begin position="50"/>
        <end position="74"/>
    </location>
</feature>
<reference evidence="2" key="1">
    <citation type="journal article" date="2012" name="Science">
        <title>Fermentation, hydrogen, and sulfur metabolism in multiple uncultivated bacterial phyla.</title>
        <authorList>
            <person name="Wrighton K.C."/>
            <person name="Thomas B.C."/>
            <person name="Sharon I."/>
            <person name="Miller C.S."/>
            <person name="Castelle C.J."/>
            <person name="VerBerkmoes N.C."/>
            <person name="Wilkins M.J."/>
            <person name="Hettich R.L."/>
            <person name="Lipton M.S."/>
            <person name="Williams K.H."/>
            <person name="Long P.E."/>
            <person name="Banfield J.F."/>
        </authorList>
    </citation>
    <scope>NUCLEOTIDE SEQUENCE [LARGE SCALE GENOMIC DNA]</scope>
</reference>
<accession>K2BAN7</accession>
<organism evidence="2">
    <name type="scientific">uncultured bacterium</name>
    <name type="common">gcode 4</name>
    <dbReference type="NCBI Taxonomy" id="1234023"/>
    <lineage>
        <taxon>Bacteria</taxon>
        <taxon>environmental samples</taxon>
    </lineage>
</organism>